<sequence length="221" mass="25596">MYFRFRGGWWQEATLVGLFILITLSVAQGWTHGLDEAVRAFCRDHQVTLLRWATIGLNKLGQGVVVAWILGFGLSVLLWWRKRRWQVFLPWAVAFFLTYVTLGPLKIWTMRTSPNSTLPNAVEFFNHEALLPPDSYAMGYPSGHVVNSIVWWGVITLLASRLWEIPMRWQWVMRVAPPVIVLCTTTYLGHHWLTDGMAAVTVGLLLDRLIHRFRWEVILPR</sequence>
<feature type="domain" description="Phosphatidic acid phosphatase type 2/haloperoxidase" evidence="2">
    <location>
        <begin position="92"/>
        <end position="216"/>
    </location>
</feature>
<evidence type="ECO:0000259" key="2">
    <source>
        <dbReference type="Pfam" id="PF01569"/>
    </source>
</evidence>
<keyword evidence="4" id="KW-1185">Reference proteome</keyword>
<evidence type="ECO:0000313" key="4">
    <source>
        <dbReference type="Proteomes" id="UP000612899"/>
    </source>
</evidence>
<proteinExistence type="predicted"/>
<feature type="transmembrane region" description="Helical" evidence="1">
    <location>
        <begin position="87"/>
        <end position="108"/>
    </location>
</feature>
<dbReference type="Proteomes" id="UP000612899">
    <property type="component" value="Unassembled WGS sequence"/>
</dbReference>
<gene>
    <name evidence="3" type="ORF">Rhe02_95430</name>
</gene>
<feature type="transmembrane region" description="Helical" evidence="1">
    <location>
        <begin position="145"/>
        <end position="163"/>
    </location>
</feature>
<dbReference type="RefSeq" id="WP_203915195.1">
    <property type="nucleotide sequence ID" value="NZ_BONY01000136.1"/>
</dbReference>
<evidence type="ECO:0000256" key="1">
    <source>
        <dbReference type="SAM" id="Phobius"/>
    </source>
</evidence>
<dbReference type="SUPFAM" id="SSF48317">
    <property type="entry name" value="Acid phosphatase/Vanadium-dependent haloperoxidase"/>
    <property type="match status" value="1"/>
</dbReference>
<comment type="caution">
    <text evidence="3">The sequence shown here is derived from an EMBL/GenBank/DDBJ whole genome shotgun (WGS) entry which is preliminary data.</text>
</comment>
<name>A0A8J3QIW6_9ACTN</name>
<dbReference type="Pfam" id="PF01569">
    <property type="entry name" value="PAP2"/>
    <property type="match status" value="1"/>
</dbReference>
<keyword evidence="1" id="KW-0472">Membrane</keyword>
<accession>A0A8J3QIW6</accession>
<feature type="transmembrane region" description="Helical" evidence="1">
    <location>
        <begin position="60"/>
        <end position="80"/>
    </location>
</feature>
<dbReference type="EMBL" id="BONY01000136">
    <property type="protein sequence ID" value="GIH11476.1"/>
    <property type="molecule type" value="Genomic_DNA"/>
</dbReference>
<protein>
    <recommendedName>
        <fullName evidence="2">Phosphatidic acid phosphatase type 2/haloperoxidase domain-containing protein</fullName>
    </recommendedName>
</protein>
<keyword evidence="1" id="KW-1133">Transmembrane helix</keyword>
<evidence type="ECO:0000313" key="3">
    <source>
        <dbReference type="EMBL" id="GIH11476.1"/>
    </source>
</evidence>
<dbReference type="AlphaFoldDB" id="A0A8J3QIW6"/>
<reference evidence="3" key="1">
    <citation type="submission" date="2021-01" db="EMBL/GenBank/DDBJ databases">
        <title>Whole genome shotgun sequence of Rhizocola hellebori NBRC 109834.</title>
        <authorList>
            <person name="Komaki H."/>
            <person name="Tamura T."/>
        </authorList>
    </citation>
    <scope>NUCLEOTIDE SEQUENCE</scope>
    <source>
        <strain evidence="3">NBRC 109834</strain>
    </source>
</reference>
<dbReference type="InterPro" id="IPR036938">
    <property type="entry name" value="PAP2/HPO_sf"/>
</dbReference>
<keyword evidence="1" id="KW-0812">Transmembrane</keyword>
<organism evidence="3 4">
    <name type="scientific">Rhizocola hellebori</name>
    <dbReference type="NCBI Taxonomy" id="1392758"/>
    <lineage>
        <taxon>Bacteria</taxon>
        <taxon>Bacillati</taxon>
        <taxon>Actinomycetota</taxon>
        <taxon>Actinomycetes</taxon>
        <taxon>Micromonosporales</taxon>
        <taxon>Micromonosporaceae</taxon>
        <taxon>Rhizocola</taxon>
    </lineage>
</organism>
<dbReference type="InterPro" id="IPR000326">
    <property type="entry name" value="PAP2/HPO"/>
</dbReference>